<gene>
    <name evidence="1" type="ORF">K488DRAFT_76160</name>
</gene>
<evidence type="ECO:0000313" key="1">
    <source>
        <dbReference type="EMBL" id="KAI0036116.1"/>
    </source>
</evidence>
<evidence type="ECO:0000313" key="2">
    <source>
        <dbReference type="Proteomes" id="UP000814128"/>
    </source>
</evidence>
<organism evidence="1 2">
    <name type="scientific">Vararia minispora EC-137</name>
    <dbReference type="NCBI Taxonomy" id="1314806"/>
    <lineage>
        <taxon>Eukaryota</taxon>
        <taxon>Fungi</taxon>
        <taxon>Dikarya</taxon>
        <taxon>Basidiomycota</taxon>
        <taxon>Agaricomycotina</taxon>
        <taxon>Agaricomycetes</taxon>
        <taxon>Russulales</taxon>
        <taxon>Lachnocladiaceae</taxon>
        <taxon>Vararia</taxon>
    </lineage>
</organism>
<comment type="caution">
    <text evidence="1">The sequence shown here is derived from an EMBL/GenBank/DDBJ whole genome shotgun (WGS) entry which is preliminary data.</text>
</comment>
<reference evidence="1" key="1">
    <citation type="submission" date="2021-02" db="EMBL/GenBank/DDBJ databases">
        <authorList>
            <consortium name="DOE Joint Genome Institute"/>
            <person name="Ahrendt S."/>
            <person name="Looney B.P."/>
            <person name="Miyauchi S."/>
            <person name="Morin E."/>
            <person name="Drula E."/>
            <person name="Courty P.E."/>
            <person name="Chicoki N."/>
            <person name="Fauchery L."/>
            <person name="Kohler A."/>
            <person name="Kuo A."/>
            <person name="Labutti K."/>
            <person name="Pangilinan J."/>
            <person name="Lipzen A."/>
            <person name="Riley R."/>
            <person name="Andreopoulos W."/>
            <person name="He G."/>
            <person name="Johnson J."/>
            <person name="Barry K.W."/>
            <person name="Grigoriev I.V."/>
            <person name="Nagy L."/>
            <person name="Hibbett D."/>
            <person name="Henrissat B."/>
            <person name="Matheny P.B."/>
            <person name="Labbe J."/>
            <person name="Martin F."/>
        </authorList>
    </citation>
    <scope>NUCLEOTIDE SEQUENCE</scope>
    <source>
        <strain evidence="1">EC-137</strain>
    </source>
</reference>
<keyword evidence="2" id="KW-1185">Reference proteome</keyword>
<dbReference type="EMBL" id="MU273475">
    <property type="protein sequence ID" value="KAI0036116.1"/>
    <property type="molecule type" value="Genomic_DNA"/>
</dbReference>
<sequence>MATLTRVREQDDSSFVLAGSVPAPFTLQERHDQARSTVRPASQDVMPSVAYVQQTVLMTLKDLLTTPDYWRASVPDRRHSMPPSPAAASSSRAAAQDTAPSDLKNLVTVLRALQPDTEMAQVAPADDERALLHELRRRVDTRAPFLDSDDAELAQTLVSLLTLLHRLAIIGLAPASATPTPPPGLEPVSVPPTDIYDALTRQLSGFRAEADSEAQRPLAPVAAVERALLWSQLDADLETVFRLCRARLPDHHELPPLYADTELPPQYVADADPKSASVERADAKASPTTQASPLISNEKMRMDLDAVTRAIDRLYAVAPQLHDQRAELRPRTRRSTKGKQRAPAPPPADAELERMVDLLGRASDRRLASQTVVLDADVRERASRRVRARHEEFVGRLLEHSGAGRMTAQDAVFTAGERARDPEALLTLPEFIRESVPRSAPPENDRGREPEEPASAVQTLLRRKSLRSLRSRSLSAPAIGWFLQRERQRGTPSPASSSSSSNHGAGIELGLSYVAEHHETLRHVLAFLTLPPGAPPEAHTALSPDARTASLVLRLAGAQRSFPLPAPVRPGPAPLRMQGTHAELKLPTLEPGAIMLDESRPLLDATQLSAARPHAFVCRACSLPLLRAGPAARFADLPSEHWAELVDAWMCHAEQGLHAGVQERARQGFVPAHNEVLVGGSYLLVCETAVARANLWEGQGESGLKPGDDWRSVRCKCGTLVGRARAQPGANGCSTTVYRLAKYAIRPVGGSVEMPRVPLSAFVVEDMNELAMAHATYRFVVLDEEEERPRLLLWLFKPNLKLSYFAPKHYTIPQEGTVHVAKVLYKILGPKTVGADLNALVNKYPGFPQAEHLMYPKDVCTRIAVLLKESNACYPETLRTMTGLDVGWLLRA</sequence>
<dbReference type="Proteomes" id="UP000814128">
    <property type="component" value="Unassembled WGS sequence"/>
</dbReference>
<accession>A0ACB8QW70</accession>
<reference evidence="1" key="2">
    <citation type="journal article" date="2022" name="New Phytol.">
        <title>Evolutionary transition to the ectomycorrhizal habit in the genomes of a hyperdiverse lineage of mushroom-forming fungi.</title>
        <authorList>
            <person name="Looney B."/>
            <person name="Miyauchi S."/>
            <person name="Morin E."/>
            <person name="Drula E."/>
            <person name="Courty P.E."/>
            <person name="Kohler A."/>
            <person name="Kuo A."/>
            <person name="LaButti K."/>
            <person name="Pangilinan J."/>
            <person name="Lipzen A."/>
            <person name="Riley R."/>
            <person name="Andreopoulos W."/>
            <person name="He G."/>
            <person name="Johnson J."/>
            <person name="Nolan M."/>
            <person name="Tritt A."/>
            <person name="Barry K.W."/>
            <person name="Grigoriev I.V."/>
            <person name="Nagy L.G."/>
            <person name="Hibbett D."/>
            <person name="Henrissat B."/>
            <person name="Matheny P.B."/>
            <person name="Labbe J."/>
            <person name="Martin F.M."/>
        </authorList>
    </citation>
    <scope>NUCLEOTIDE SEQUENCE</scope>
    <source>
        <strain evidence="1">EC-137</strain>
    </source>
</reference>
<protein>
    <submittedName>
        <fullName evidence="1">HECT-like ubiquitin-conjugating enzyme-binding-domain-containing protein</fullName>
    </submittedName>
</protein>
<proteinExistence type="predicted"/>
<name>A0ACB8QW70_9AGAM</name>